<evidence type="ECO:0000313" key="3">
    <source>
        <dbReference type="Proteomes" id="UP000287872"/>
    </source>
</evidence>
<name>A0A401UIE0_9CLOT</name>
<reference evidence="2 3" key="1">
    <citation type="submission" date="2018-11" db="EMBL/GenBank/DDBJ databases">
        <title>Genome sequencing and assembly of Clostridium tagluense strain A121.</title>
        <authorList>
            <person name="Murakami T."/>
            <person name="Segawa T."/>
            <person name="Shcherbakova V.A."/>
            <person name="Mori H."/>
            <person name="Yoshimura Y."/>
        </authorList>
    </citation>
    <scope>NUCLEOTIDE SEQUENCE [LARGE SCALE GENOMIC DNA]</scope>
    <source>
        <strain evidence="2 3">A121</strain>
    </source>
</reference>
<keyword evidence="3" id="KW-1185">Reference proteome</keyword>
<feature type="transmembrane region" description="Helical" evidence="1">
    <location>
        <begin position="151"/>
        <end position="170"/>
    </location>
</feature>
<keyword evidence="1" id="KW-0472">Membrane</keyword>
<dbReference type="OrthoDB" id="1929619at2"/>
<gene>
    <name evidence="2" type="ORF">Ctaglu_09170</name>
</gene>
<feature type="transmembrane region" description="Helical" evidence="1">
    <location>
        <begin position="126"/>
        <end position="144"/>
    </location>
</feature>
<dbReference type="RefSeq" id="WP_124998566.1">
    <property type="nucleotide sequence ID" value="NZ_BHYK01000004.1"/>
</dbReference>
<organism evidence="2 3">
    <name type="scientific">Clostridium tagluense</name>
    <dbReference type="NCBI Taxonomy" id="360422"/>
    <lineage>
        <taxon>Bacteria</taxon>
        <taxon>Bacillati</taxon>
        <taxon>Bacillota</taxon>
        <taxon>Clostridia</taxon>
        <taxon>Eubacteriales</taxon>
        <taxon>Clostridiaceae</taxon>
        <taxon>Clostridium</taxon>
    </lineage>
</organism>
<feature type="transmembrane region" description="Helical" evidence="1">
    <location>
        <begin position="93"/>
        <end position="114"/>
    </location>
</feature>
<feature type="transmembrane region" description="Helical" evidence="1">
    <location>
        <begin position="190"/>
        <end position="206"/>
    </location>
</feature>
<keyword evidence="1" id="KW-0812">Transmembrane</keyword>
<evidence type="ECO:0000256" key="1">
    <source>
        <dbReference type="SAM" id="Phobius"/>
    </source>
</evidence>
<accession>A0A401UIE0</accession>
<sequence>MIKITYFSLKNLKIYYFVPLIILYIFIPILNIGMVNLSGNIENAYVLVFSEAEKYIPILSLWWITFVFKEYIEEDGNEILYCIEDSGKVKIHHIALLFAWYIIHVSVLFLIYSLFWDNVFLEFIKTVIQCFFFTSVAYMLMYTLKSTTISFMFLLIYELLSIFINSKFFNYISIFENGEKISLQAITTKYSVFFIVGILFLIIGVYKNKKIYY</sequence>
<proteinExistence type="predicted"/>
<evidence type="ECO:0000313" key="2">
    <source>
        <dbReference type="EMBL" id="GCD09294.1"/>
    </source>
</evidence>
<dbReference type="Proteomes" id="UP000287872">
    <property type="component" value="Unassembled WGS sequence"/>
</dbReference>
<dbReference type="EMBL" id="BHYK01000004">
    <property type="protein sequence ID" value="GCD09294.1"/>
    <property type="molecule type" value="Genomic_DNA"/>
</dbReference>
<feature type="transmembrane region" description="Helical" evidence="1">
    <location>
        <begin position="12"/>
        <end position="35"/>
    </location>
</feature>
<protein>
    <submittedName>
        <fullName evidence="2">Uncharacterized protein</fullName>
    </submittedName>
</protein>
<dbReference type="AlphaFoldDB" id="A0A401UIE0"/>
<comment type="caution">
    <text evidence="2">The sequence shown here is derived from an EMBL/GenBank/DDBJ whole genome shotgun (WGS) entry which is preliminary data.</text>
</comment>
<keyword evidence="1" id="KW-1133">Transmembrane helix</keyword>